<evidence type="ECO:0000313" key="3">
    <source>
        <dbReference type="EMBL" id="MBM0137561.1"/>
    </source>
</evidence>
<proteinExistence type="predicted"/>
<dbReference type="PROSITE" id="PS50846">
    <property type="entry name" value="HMA_2"/>
    <property type="match status" value="1"/>
</dbReference>
<dbReference type="CDD" id="cd00371">
    <property type="entry name" value="HMA"/>
    <property type="match status" value="1"/>
</dbReference>
<dbReference type="Pfam" id="PF00403">
    <property type="entry name" value="HMA"/>
    <property type="match status" value="1"/>
</dbReference>
<dbReference type="InterPro" id="IPR006121">
    <property type="entry name" value="HMA_dom"/>
</dbReference>
<dbReference type="RefSeq" id="WP_203009651.1">
    <property type="nucleotide sequence ID" value="NZ_JAEVFO010000008.1"/>
</dbReference>
<dbReference type="InterPro" id="IPR036163">
    <property type="entry name" value="HMA_dom_sf"/>
</dbReference>
<protein>
    <submittedName>
        <fullName evidence="3">Heavy-metal-associated domain-containing protein</fullName>
    </submittedName>
</protein>
<sequence>MHQFNVQGMNCGHCVKSITAAVTAVDSAAKVDVDLASRTVRVQSSQPVEPLLKAIQEKGYPATLA</sequence>
<organism evidence="3 4">
    <name type="scientific">Pseudomonas cannabina pv. alisalensis</name>
    <dbReference type="NCBI Taxonomy" id="757414"/>
    <lineage>
        <taxon>Bacteria</taxon>
        <taxon>Pseudomonadati</taxon>
        <taxon>Pseudomonadota</taxon>
        <taxon>Gammaproteobacteria</taxon>
        <taxon>Pseudomonadales</taxon>
        <taxon>Pseudomonadaceae</taxon>
        <taxon>Pseudomonas</taxon>
    </lineage>
</organism>
<evidence type="ECO:0000256" key="1">
    <source>
        <dbReference type="ARBA" id="ARBA00022723"/>
    </source>
</evidence>
<dbReference type="SUPFAM" id="SSF55008">
    <property type="entry name" value="HMA, heavy metal-associated domain"/>
    <property type="match status" value="1"/>
</dbReference>
<gene>
    <name evidence="3" type="ORF">JHZ66_01790</name>
</gene>
<evidence type="ECO:0000313" key="4">
    <source>
        <dbReference type="Proteomes" id="UP000644195"/>
    </source>
</evidence>
<dbReference type="EMBL" id="JAEVFO010000008">
    <property type="protein sequence ID" value="MBM0137561.1"/>
    <property type="molecule type" value="Genomic_DNA"/>
</dbReference>
<evidence type="ECO:0000259" key="2">
    <source>
        <dbReference type="PROSITE" id="PS50846"/>
    </source>
</evidence>
<comment type="caution">
    <text evidence="3">The sequence shown here is derived from an EMBL/GenBank/DDBJ whole genome shotgun (WGS) entry which is preliminary data.</text>
</comment>
<name>A0ABS1X7U5_PSEC1</name>
<keyword evidence="4" id="KW-1185">Reference proteome</keyword>
<dbReference type="Proteomes" id="UP000644195">
    <property type="component" value="Unassembled WGS sequence"/>
</dbReference>
<reference evidence="3 4" key="1">
    <citation type="submission" date="2020-12" db="EMBL/GenBank/DDBJ databases">
        <title>Genome of Pca MAFF 106156.</title>
        <authorList>
            <person name="Fujikawa T."/>
            <person name="Inoue Y."/>
        </authorList>
    </citation>
    <scope>NUCLEOTIDE SEQUENCE [LARGE SCALE GENOMIC DNA]</scope>
    <source>
        <strain evidence="3 4">MAFF 106156</strain>
    </source>
</reference>
<accession>A0ABS1X7U5</accession>
<dbReference type="InterPro" id="IPR017969">
    <property type="entry name" value="Heavy-metal-associated_CS"/>
</dbReference>
<dbReference type="Gene3D" id="3.30.70.100">
    <property type="match status" value="1"/>
</dbReference>
<keyword evidence="1" id="KW-0479">Metal-binding</keyword>
<feature type="domain" description="HMA" evidence="2">
    <location>
        <begin position="1"/>
        <end position="63"/>
    </location>
</feature>
<dbReference type="PROSITE" id="PS01047">
    <property type="entry name" value="HMA_1"/>
    <property type="match status" value="1"/>
</dbReference>